<proteinExistence type="predicted"/>
<keyword evidence="6" id="KW-0539">Nucleus</keyword>
<keyword evidence="5" id="KW-0862">Zinc</keyword>
<dbReference type="SMART" id="SM00355">
    <property type="entry name" value="ZnF_C2H2"/>
    <property type="match status" value="2"/>
</dbReference>
<evidence type="ECO:0000313" key="10">
    <source>
        <dbReference type="EMBL" id="TVY76157.1"/>
    </source>
</evidence>
<evidence type="ECO:0000256" key="7">
    <source>
        <dbReference type="PROSITE-ProRule" id="PRU00042"/>
    </source>
</evidence>
<dbReference type="EMBL" id="QGMK01000850">
    <property type="protein sequence ID" value="TVY76157.1"/>
    <property type="molecule type" value="Genomic_DNA"/>
</dbReference>
<feature type="compositionally biased region" description="Polar residues" evidence="8">
    <location>
        <begin position="365"/>
        <end position="385"/>
    </location>
</feature>
<dbReference type="AlphaFoldDB" id="A0A8T9C7F3"/>
<dbReference type="GO" id="GO:0008270">
    <property type="term" value="F:zinc ion binding"/>
    <property type="evidence" value="ECO:0007669"/>
    <property type="project" value="UniProtKB-KW"/>
</dbReference>
<reference evidence="10 11" key="1">
    <citation type="submission" date="2018-05" db="EMBL/GenBank/DDBJ databases">
        <title>Genome sequencing and assembly of the regulated plant pathogen Lachnellula willkommii and related sister species for the development of diagnostic species identification markers.</title>
        <authorList>
            <person name="Giroux E."/>
            <person name="Bilodeau G."/>
        </authorList>
    </citation>
    <scope>NUCLEOTIDE SEQUENCE [LARGE SCALE GENOMIC DNA]</scope>
    <source>
        <strain evidence="10 11">CBS 268.59</strain>
    </source>
</reference>
<feature type="region of interest" description="Disordered" evidence="8">
    <location>
        <begin position="356"/>
        <end position="410"/>
    </location>
</feature>
<dbReference type="GO" id="GO:0000978">
    <property type="term" value="F:RNA polymerase II cis-regulatory region sequence-specific DNA binding"/>
    <property type="evidence" value="ECO:0007669"/>
    <property type="project" value="InterPro"/>
</dbReference>
<dbReference type="Proteomes" id="UP000469558">
    <property type="component" value="Unassembled WGS sequence"/>
</dbReference>
<dbReference type="Pfam" id="PF00096">
    <property type="entry name" value="zf-C2H2"/>
    <property type="match status" value="1"/>
</dbReference>
<feature type="region of interest" description="Disordered" evidence="8">
    <location>
        <begin position="1"/>
        <end position="33"/>
    </location>
</feature>
<evidence type="ECO:0000256" key="1">
    <source>
        <dbReference type="ARBA" id="ARBA00004123"/>
    </source>
</evidence>
<dbReference type="GO" id="GO:0006351">
    <property type="term" value="P:DNA-templated transcription"/>
    <property type="evidence" value="ECO:0007669"/>
    <property type="project" value="InterPro"/>
</dbReference>
<name>A0A8T9C7F3_9HELO</name>
<evidence type="ECO:0000313" key="11">
    <source>
        <dbReference type="Proteomes" id="UP000469558"/>
    </source>
</evidence>
<evidence type="ECO:0000259" key="9">
    <source>
        <dbReference type="PROSITE" id="PS50157"/>
    </source>
</evidence>
<dbReference type="Pfam" id="PF04082">
    <property type="entry name" value="Fungal_trans"/>
    <property type="match status" value="1"/>
</dbReference>
<keyword evidence="3" id="KW-0677">Repeat</keyword>
<sequence length="950" mass="106894">MANRESEHIGQNQIEASDSSHESSRRPNDQRNRKQYVCTYENCNKSFTRSDHLTRHSLNHGPGKSTCPRCSAHFNRPDLLDRHLARHRQRDEEAGGYGLGVVETRKRMWRDADGNIVNKRPKPSNDGPAIPHLGDGSISGNSQHANCNNDINLGLRDEILPTPRSMGSDSTNSNQHQTPTRNFMSEGLWEYDTAQNYTNDSPEMCEFLTNSSWGSQQQPHSLMTSNPFDDMFSPDTASSFNMPFTTMNNYNWLFDGNEVGGDIRKSVAVDPTQNQTYPPTSNASFNASNTSLYFDDTSPNIPHMQDMSSSRGPWFAHAMHQTTSNGLRQKSNSSVMGTITTASTYERSIADEFSSENFPVHHSPESNSQTTMSDHESLSQQQSAPHTAALTSPEEYSQTSRPTSRKGLPVIDKVTRQKILDVIVQANPKTPEGTPITRNHSLLSPSALQNYSDLFFRRFNKTYPLLHQPTFEPAQVEPLLTVSVLLLGATYGDKAGHRLAVCIHDVLRAQIFSNAAFQAQPELWVLQTILLVECFGKSRAGQTQHDMAHLFHGLLINLIRRSDCQTVCHPKYQNQPRDLESKWRVFVDVEQRKRLAFLCFLWDTQHAVLFSQSLCMSAFELRSSLPCNPASWEAESAEDWYKNYSRETETWFLTVLKLYVKPGSDRLPLHLNDLSRLLILHGLMSISWDMKRREQTSLGFVGPTAQEKQTRLADSYDAWKADFDTHCMSMALSLKDNPSLKKDFTRFSTASIAIYHAAHIILNVEIIDLQIYAGASHIIGRPVTRGDFERSRRIVKKWATPGGSSAEVKAAWHAAHLLREGIMDLDNWDVNDVFHYPWCLYLATLTCWAFHFAGSGKNDRTFDDRCLRSTEQVGDASNAQAEMSSLVSGMTSVALDGLWKSVGKYNTSGLTAMIAKHLSTVRWAVVHEGMKILKGLATERREQTGESVSS</sequence>
<evidence type="ECO:0000256" key="2">
    <source>
        <dbReference type="ARBA" id="ARBA00022723"/>
    </source>
</evidence>
<feature type="domain" description="C2H2-type" evidence="9">
    <location>
        <begin position="36"/>
        <end position="65"/>
    </location>
</feature>
<dbReference type="InterPro" id="IPR007219">
    <property type="entry name" value="XnlR_reg_dom"/>
</dbReference>
<dbReference type="Gene3D" id="3.30.160.60">
    <property type="entry name" value="Classic Zinc Finger"/>
    <property type="match status" value="1"/>
</dbReference>
<evidence type="ECO:0000256" key="3">
    <source>
        <dbReference type="ARBA" id="ARBA00022737"/>
    </source>
</evidence>
<dbReference type="SUPFAM" id="SSF57667">
    <property type="entry name" value="beta-beta-alpha zinc fingers"/>
    <property type="match status" value="1"/>
</dbReference>
<dbReference type="InterPro" id="IPR013087">
    <property type="entry name" value="Znf_C2H2_type"/>
</dbReference>
<dbReference type="InterPro" id="IPR036236">
    <property type="entry name" value="Znf_C2H2_sf"/>
</dbReference>
<evidence type="ECO:0000256" key="5">
    <source>
        <dbReference type="ARBA" id="ARBA00022833"/>
    </source>
</evidence>
<protein>
    <submittedName>
        <fullName evidence="10">Zinc finger protein</fullName>
    </submittedName>
</protein>
<dbReference type="CDD" id="cd12148">
    <property type="entry name" value="fungal_TF_MHR"/>
    <property type="match status" value="1"/>
</dbReference>
<keyword evidence="2" id="KW-0479">Metal-binding</keyword>
<dbReference type="OrthoDB" id="1405595at2759"/>
<dbReference type="PROSITE" id="PS00028">
    <property type="entry name" value="ZINC_FINGER_C2H2_1"/>
    <property type="match status" value="2"/>
</dbReference>
<keyword evidence="11" id="KW-1185">Reference proteome</keyword>
<dbReference type="GO" id="GO:0000785">
    <property type="term" value="C:chromatin"/>
    <property type="evidence" value="ECO:0007669"/>
    <property type="project" value="TreeGrafter"/>
</dbReference>
<evidence type="ECO:0000256" key="8">
    <source>
        <dbReference type="SAM" id="MobiDB-lite"/>
    </source>
</evidence>
<feature type="compositionally biased region" description="Basic and acidic residues" evidence="8">
    <location>
        <begin position="18"/>
        <end position="32"/>
    </location>
</feature>
<evidence type="ECO:0000256" key="6">
    <source>
        <dbReference type="ARBA" id="ARBA00023242"/>
    </source>
</evidence>
<dbReference type="PANTHER" id="PTHR40626">
    <property type="entry name" value="MIP31509P"/>
    <property type="match status" value="1"/>
</dbReference>
<keyword evidence="4 7" id="KW-0863">Zinc-finger</keyword>
<evidence type="ECO:0000256" key="4">
    <source>
        <dbReference type="ARBA" id="ARBA00022771"/>
    </source>
</evidence>
<comment type="subcellular location">
    <subcellularLocation>
        <location evidence="1">Nucleus</location>
    </subcellularLocation>
</comment>
<accession>A0A8T9C7F3</accession>
<dbReference type="GO" id="GO:0000981">
    <property type="term" value="F:DNA-binding transcription factor activity, RNA polymerase II-specific"/>
    <property type="evidence" value="ECO:0007669"/>
    <property type="project" value="InterPro"/>
</dbReference>
<dbReference type="GO" id="GO:0005634">
    <property type="term" value="C:nucleus"/>
    <property type="evidence" value="ECO:0007669"/>
    <property type="project" value="UniProtKB-SubCell"/>
</dbReference>
<dbReference type="PANTHER" id="PTHR40626:SF18">
    <property type="entry name" value="NICOTINATE CATABOLISM CLUSTER-SPECIFIC TRANSCRIPTION FACTOR"/>
    <property type="match status" value="1"/>
</dbReference>
<dbReference type="PROSITE" id="PS50157">
    <property type="entry name" value="ZINC_FINGER_C2H2_2"/>
    <property type="match status" value="1"/>
</dbReference>
<gene>
    <name evidence="10" type="primary">klf1_0</name>
    <name evidence="10" type="ORF">LSUE1_G003795</name>
</gene>
<dbReference type="InterPro" id="IPR051059">
    <property type="entry name" value="VerF-like"/>
</dbReference>
<organism evidence="10 11">
    <name type="scientific">Lachnellula suecica</name>
    <dbReference type="NCBI Taxonomy" id="602035"/>
    <lineage>
        <taxon>Eukaryota</taxon>
        <taxon>Fungi</taxon>
        <taxon>Dikarya</taxon>
        <taxon>Ascomycota</taxon>
        <taxon>Pezizomycotina</taxon>
        <taxon>Leotiomycetes</taxon>
        <taxon>Helotiales</taxon>
        <taxon>Lachnaceae</taxon>
        <taxon>Lachnellula</taxon>
    </lineage>
</organism>
<comment type="caution">
    <text evidence="10">The sequence shown here is derived from an EMBL/GenBank/DDBJ whole genome shotgun (WGS) entry which is preliminary data.</text>
</comment>